<comment type="caution">
    <text evidence="1">The sequence shown here is derived from an EMBL/GenBank/DDBJ whole genome shotgun (WGS) entry which is preliminary data.</text>
</comment>
<dbReference type="EMBL" id="CM044708">
    <property type="protein sequence ID" value="KAI5650827.1"/>
    <property type="molecule type" value="Genomic_DNA"/>
</dbReference>
<dbReference type="Proteomes" id="UP001060085">
    <property type="component" value="Linkage Group LG08"/>
</dbReference>
<proteinExistence type="predicted"/>
<accession>A0ACB9ZSX4</accession>
<name>A0ACB9ZSX4_CATRO</name>
<reference evidence="2" key="1">
    <citation type="journal article" date="2023" name="Nat. Plants">
        <title>Single-cell RNA sequencing provides a high-resolution roadmap for understanding the multicellular compartmentation of specialized metabolism.</title>
        <authorList>
            <person name="Sun S."/>
            <person name="Shen X."/>
            <person name="Li Y."/>
            <person name="Li Y."/>
            <person name="Wang S."/>
            <person name="Li R."/>
            <person name="Zhang H."/>
            <person name="Shen G."/>
            <person name="Guo B."/>
            <person name="Wei J."/>
            <person name="Xu J."/>
            <person name="St-Pierre B."/>
            <person name="Chen S."/>
            <person name="Sun C."/>
        </authorList>
    </citation>
    <scope>NUCLEOTIDE SEQUENCE [LARGE SCALE GENOMIC DNA]</scope>
</reference>
<gene>
    <name evidence="1" type="ORF">M9H77_36832</name>
</gene>
<keyword evidence="2" id="KW-1185">Reference proteome</keyword>
<evidence type="ECO:0000313" key="2">
    <source>
        <dbReference type="Proteomes" id="UP001060085"/>
    </source>
</evidence>
<sequence>MQDGLAMPSFAFSWSDGDGTFAAGDIAIIKVIVLGNFEREKFKNPFNPNITANNKMGNSTWISGVSSYFGSDLNNWRISFIPIMVGLFNVLITDDKFNVLDSSLHFRVTPGKRYPAAGTVSWLAGVEEFIAGAKATVLILPKDAFGNTISSASEGETSYNFTVSAFHSNGSIANILNITNKGWNQLGYLSIEFIVATSGSLLLNVQEQNQTLIGSPLPLEVKPGALDVSNCLLRFNHETKYFQLFSVMEAFIHQHDLYGNLVPGLYAFDVEVVEKGTNLSMPVSDLLFKEIALGVQVFSFKLDEPGDFILLISDKGQKGQNNLISNVPYDFTVYIGYCDGKSSIVNGSGLNDSFAGEASKFSVFLRDAYMYPSPVDLEKLQVQILHESDSKTLRSSIHPIKSVNGSFSSGMLDYRPDSHVEIAPTSAVNARNESVGNSGLKFSAFEVIFVPEKSGMYEISVFCGNIQLNAGMPFRKQVNAGNVNLSLSGMVEYAPKVSKMIRNDIIVHLMDSYSNPVQLQHSKLKLEIASVNRSGFSTWMFVDNNDGSYTAGYLAKDVGTYEICASFEGQHLRPCPFGVNVYSNKYFPKVFNDTFCVWEDESTAFDALENDYIPGGNASIIEFSEPLHGSLIQNGRLFRYTPYRGFYGHDSFFYSIADINGNIASGLVNISILCAPPQFLSFPSELQGTEDLISPMFGGFSGFEIAYSNLTENITVVLKAQSGTIVLSAMPMQFWLPVWDELYVTNDIEKDKQLVLAGTLEVVSFALQGIQYFGNENFYGKDTIRVSTMNRNGKNNLDFPIFVEPINDPPFVNVPSFIVFEDSRDEVLIFDEQKDKFDFFIGDPDLLNFQGNKSHFLVIFSLEVSSGYLTASLPSVLINSTELKLKTSYQWQPLQTFVSISKHFTVKAKGIRFKGTIADCNTVMQHLLYQGGKHGAVLTVKVNDMGNYGCYPNCNEMMTMSLSAEATINLIRRRPMSSLLAHSLGSVIVLEFIVVLFLGLLLVLFVCKCAIVLIREKRNHKAEEIELATTQTSHEETRSAGLIGGKDHFTDFYSSPLLIKDQPLIEGSCSKQMDSLAVSDAADSRKE</sequence>
<protein>
    <submittedName>
        <fullName evidence="1">Uncharacterized protein</fullName>
    </submittedName>
</protein>
<organism evidence="1 2">
    <name type="scientific">Catharanthus roseus</name>
    <name type="common">Madagascar periwinkle</name>
    <name type="synonym">Vinca rosea</name>
    <dbReference type="NCBI Taxonomy" id="4058"/>
    <lineage>
        <taxon>Eukaryota</taxon>
        <taxon>Viridiplantae</taxon>
        <taxon>Streptophyta</taxon>
        <taxon>Embryophyta</taxon>
        <taxon>Tracheophyta</taxon>
        <taxon>Spermatophyta</taxon>
        <taxon>Magnoliopsida</taxon>
        <taxon>eudicotyledons</taxon>
        <taxon>Gunneridae</taxon>
        <taxon>Pentapetalae</taxon>
        <taxon>asterids</taxon>
        <taxon>lamiids</taxon>
        <taxon>Gentianales</taxon>
        <taxon>Apocynaceae</taxon>
        <taxon>Rauvolfioideae</taxon>
        <taxon>Vinceae</taxon>
        <taxon>Catharanthinae</taxon>
        <taxon>Catharanthus</taxon>
    </lineage>
</organism>
<evidence type="ECO:0000313" key="1">
    <source>
        <dbReference type="EMBL" id="KAI5650827.1"/>
    </source>
</evidence>